<comment type="caution">
    <text evidence="1">The sequence shown here is derived from an EMBL/GenBank/DDBJ whole genome shotgun (WGS) entry which is preliminary data.</text>
</comment>
<gene>
    <name evidence="1" type="ORF">SPELUC_LOCUS17199</name>
</gene>
<evidence type="ECO:0000313" key="2">
    <source>
        <dbReference type="Proteomes" id="UP000789366"/>
    </source>
</evidence>
<dbReference type="EMBL" id="CAJVPW010068748">
    <property type="protein sequence ID" value="CAG8790654.1"/>
    <property type="molecule type" value="Genomic_DNA"/>
</dbReference>
<dbReference type="Proteomes" id="UP000789366">
    <property type="component" value="Unassembled WGS sequence"/>
</dbReference>
<evidence type="ECO:0000313" key="1">
    <source>
        <dbReference type="EMBL" id="CAG8790654.1"/>
    </source>
</evidence>
<name>A0ACA9RG93_9GLOM</name>
<organism evidence="1 2">
    <name type="scientific">Cetraspora pellucida</name>
    <dbReference type="NCBI Taxonomy" id="1433469"/>
    <lineage>
        <taxon>Eukaryota</taxon>
        <taxon>Fungi</taxon>
        <taxon>Fungi incertae sedis</taxon>
        <taxon>Mucoromycota</taxon>
        <taxon>Glomeromycotina</taxon>
        <taxon>Glomeromycetes</taxon>
        <taxon>Diversisporales</taxon>
        <taxon>Gigasporaceae</taxon>
        <taxon>Cetraspora</taxon>
    </lineage>
</organism>
<accession>A0ACA9RG93</accession>
<feature type="non-terminal residue" evidence="1">
    <location>
        <position position="1"/>
    </location>
</feature>
<keyword evidence="2" id="KW-1185">Reference proteome</keyword>
<sequence>KSRQGFLGITCSYIDYEFRFHKIMLSIEHIRHPHSAENIGDTILLLLDELELRDKVFTVTTDNGRNMQKAIRDLKYEVENITWQPCAAHTLQLVIGKGLEPVKILVGRTKRMIDFFLRPKQSERLEDIQKRYARSNK</sequence>
<protein>
    <submittedName>
        <fullName evidence="1">4670_t:CDS:1</fullName>
    </submittedName>
</protein>
<reference evidence="1" key="1">
    <citation type="submission" date="2021-06" db="EMBL/GenBank/DDBJ databases">
        <authorList>
            <person name="Kallberg Y."/>
            <person name="Tangrot J."/>
            <person name="Rosling A."/>
        </authorList>
    </citation>
    <scope>NUCLEOTIDE SEQUENCE</scope>
    <source>
        <strain evidence="1">28 12/20/2015</strain>
    </source>
</reference>
<proteinExistence type="predicted"/>
<feature type="non-terminal residue" evidence="1">
    <location>
        <position position="137"/>
    </location>
</feature>